<evidence type="ECO:0000313" key="1">
    <source>
        <dbReference type="EMBL" id="CAB1446168.1"/>
    </source>
</evidence>
<accession>A0A9N7Z1F8</accession>
<reference evidence="1" key="1">
    <citation type="submission" date="2020-03" db="EMBL/GenBank/DDBJ databases">
        <authorList>
            <person name="Weist P."/>
        </authorList>
    </citation>
    <scope>NUCLEOTIDE SEQUENCE</scope>
</reference>
<sequence>MPFPAEEWSLDLKQSPNNAIKTPRLASNPAGIKCLIASLGGPSGLWRCAAIAAAAPVMCRHFTAARAATWCLAGLSVGNGGFPLHSAAELSSQHSPSLPPCLVFLKMHF</sequence>
<dbReference type="EMBL" id="CADEAL010003906">
    <property type="protein sequence ID" value="CAB1446168.1"/>
    <property type="molecule type" value="Genomic_DNA"/>
</dbReference>
<proteinExistence type="predicted"/>
<gene>
    <name evidence="1" type="ORF">PLEPLA_LOCUS33907</name>
</gene>
<protein>
    <submittedName>
        <fullName evidence="1">Uncharacterized protein</fullName>
    </submittedName>
</protein>
<dbReference type="Proteomes" id="UP001153269">
    <property type="component" value="Unassembled WGS sequence"/>
</dbReference>
<name>A0A9N7Z1F8_PLEPL</name>
<keyword evidence="2" id="KW-1185">Reference proteome</keyword>
<organism evidence="1 2">
    <name type="scientific">Pleuronectes platessa</name>
    <name type="common">European plaice</name>
    <dbReference type="NCBI Taxonomy" id="8262"/>
    <lineage>
        <taxon>Eukaryota</taxon>
        <taxon>Metazoa</taxon>
        <taxon>Chordata</taxon>
        <taxon>Craniata</taxon>
        <taxon>Vertebrata</taxon>
        <taxon>Euteleostomi</taxon>
        <taxon>Actinopterygii</taxon>
        <taxon>Neopterygii</taxon>
        <taxon>Teleostei</taxon>
        <taxon>Neoteleostei</taxon>
        <taxon>Acanthomorphata</taxon>
        <taxon>Carangaria</taxon>
        <taxon>Pleuronectiformes</taxon>
        <taxon>Pleuronectoidei</taxon>
        <taxon>Pleuronectidae</taxon>
        <taxon>Pleuronectes</taxon>
    </lineage>
</organism>
<evidence type="ECO:0000313" key="2">
    <source>
        <dbReference type="Proteomes" id="UP001153269"/>
    </source>
</evidence>
<dbReference type="AlphaFoldDB" id="A0A9N7Z1F8"/>
<comment type="caution">
    <text evidence="1">The sequence shown here is derived from an EMBL/GenBank/DDBJ whole genome shotgun (WGS) entry which is preliminary data.</text>
</comment>